<dbReference type="STRING" id="44010.AWC00_24645"/>
<reference evidence="1 2" key="1">
    <citation type="journal article" date="2019" name="Emerg. Microbes Infect.">
        <title>Comprehensive subspecies identification of 175 nontuberculous mycobacteria species based on 7547 genomic profiles.</title>
        <authorList>
            <person name="Matsumoto Y."/>
            <person name="Kinjo T."/>
            <person name="Motooka D."/>
            <person name="Nabeya D."/>
            <person name="Jung N."/>
            <person name="Uechi K."/>
            <person name="Horii T."/>
            <person name="Iida T."/>
            <person name="Fujita J."/>
            <person name="Nakamura S."/>
        </authorList>
    </citation>
    <scope>NUCLEOTIDE SEQUENCE [LARGE SCALE GENOMIC DNA]</scope>
    <source>
        <strain evidence="1 2">JCM 14738</strain>
    </source>
</reference>
<evidence type="ECO:0000313" key="2">
    <source>
        <dbReference type="Proteomes" id="UP000467385"/>
    </source>
</evidence>
<dbReference type="OrthoDB" id="3208582at2"/>
<evidence type="ECO:0000313" key="1">
    <source>
        <dbReference type="EMBL" id="BBZ38977.1"/>
    </source>
</evidence>
<accession>A0A1X1SXY6</accession>
<dbReference type="Proteomes" id="UP000467385">
    <property type="component" value="Chromosome"/>
</dbReference>
<gene>
    <name evidence="1" type="ORF">MCNS_20400</name>
</gene>
<dbReference type="AlphaFoldDB" id="A0A1X1SXY6"/>
<name>A0A1X1SXY6_9MYCO</name>
<dbReference type="EMBL" id="AP022613">
    <property type="protein sequence ID" value="BBZ38977.1"/>
    <property type="molecule type" value="Genomic_DNA"/>
</dbReference>
<keyword evidence="2" id="KW-1185">Reference proteome</keyword>
<protein>
    <submittedName>
        <fullName evidence="1">Uncharacterized protein</fullName>
    </submittedName>
</protein>
<dbReference type="RefSeq" id="WP_085235469.1">
    <property type="nucleotide sequence ID" value="NZ_AP022613.1"/>
</dbReference>
<proteinExistence type="predicted"/>
<sequence length="240" mass="25645">MTNSPNDRVYGLRMPRSRGSVSGLLLVILGAWGALIPFVGPHFNFACTPNRDWAWTTARGWLEVFPGIAAVLGGLLLLVTANRAVAMFGGWLAVLGGAWFVVGGQFAPVLRIGTVGDPIATTERKRALLEVAYFSGLGALIVFLGGIALSRLAVRMARDVQPVEPRPALVSAGPAPAERQYVAAADESPEVSSSAITRPRVGNVRPTQAAPQARSGWRGGFRRDRAPAQSNAYLRWPHPQ</sequence>
<organism evidence="1 2">
    <name type="scientific">Mycobacterium conspicuum</name>
    <dbReference type="NCBI Taxonomy" id="44010"/>
    <lineage>
        <taxon>Bacteria</taxon>
        <taxon>Bacillati</taxon>
        <taxon>Actinomycetota</taxon>
        <taxon>Actinomycetes</taxon>
        <taxon>Mycobacteriales</taxon>
        <taxon>Mycobacteriaceae</taxon>
        <taxon>Mycobacterium</taxon>
    </lineage>
</organism>